<keyword evidence="3" id="KW-1185">Reference proteome</keyword>
<proteinExistence type="predicted"/>
<gene>
    <name evidence="2" type="ORF">COMA2_20317</name>
</gene>
<name>A0A0S4LCX0_9BACT</name>
<dbReference type="Proteomes" id="UP000198736">
    <property type="component" value="Unassembled WGS sequence"/>
</dbReference>
<evidence type="ECO:0000313" key="2">
    <source>
        <dbReference type="EMBL" id="CUS35532.1"/>
    </source>
</evidence>
<dbReference type="EMBL" id="CZPZ01000012">
    <property type="protein sequence ID" value="CUS35532.1"/>
    <property type="molecule type" value="Genomic_DNA"/>
</dbReference>
<keyword evidence="1" id="KW-0472">Membrane</keyword>
<feature type="transmembrane region" description="Helical" evidence="1">
    <location>
        <begin position="65"/>
        <end position="86"/>
    </location>
</feature>
<dbReference type="STRING" id="1742973.COMA2_20317"/>
<evidence type="ECO:0000256" key="1">
    <source>
        <dbReference type="SAM" id="Phobius"/>
    </source>
</evidence>
<accession>A0A0S4LCX0</accession>
<keyword evidence="1" id="KW-1133">Transmembrane helix</keyword>
<evidence type="ECO:0000313" key="3">
    <source>
        <dbReference type="Proteomes" id="UP000198736"/>
    </source>
</evidence>
<organism evidence="2 3">
    <name type="scientific">Candidatus Nitrospira nitrificans</name>
    <dbReference type="NCBI Taxonomy" id="1742973"/>
    <lineage>
        <taxon>Bacteria</taxon>
        <taxon>Pseudomonadati</taxon>
        <taxon>Nitrospirota</taxon>
        <taxon>Nitrospiria</taxon>
        <taxon>Nitrospirales</taxon>
        <taxon>Nitrospiraceae</taxon>
        <taxon>Nitrospira</taxon>
    </lineage>
</organism>
<dbReference type="AlphaFoldDB" id="A0A0S4LCX0"/>
<keyword evidence="1" id="KW-0812">Transmembrane</keyword>
<sequence length="106" mass="11310">MRKGKVASLAFYRDHGAIEWGSFQSAGMVIQPTSCCSASLGAAITDEKGLLLSKRGVGRVAETSGMLSTFPVAFLVVCNSVLVGYVEAIHIHRIPRSGREQTGRTL</sequence>
<protein>
    <submittedName>
        <fullName evidence="2">Uncharacterized protein</fullName>
    </submittedName>
</protein>
<reference evidence="3" key="1">
    <citation type="submission" date="2015-10" db="EMBL/GenBank/DDBJ databases">
        <authorList>
            <person name="Luecker S."/>
            <person name="Luecker S."/>
        </authorList>
    </citation>
    <scope>NUCLEOTIDE SEQUENCE [LARGE SCALE GENOMIC DNA]</scope>
</reference>